<dbReference type="OrthoDB" id="629492at2759"/>
<dbReference type="Gene3D" id="3.80.10.10">
    <property type="entry name" value="Ribonuclease Inhibitor"/>
    <property type="match status" value="1"/>
</dbReference>
<dbReference type="Proteomes" id="UP000777438">
    <property type="component" value="Unassembled WGS sequence"/>
</dbReference>
<dbReference type="EMBL" id="JAGPYM010000001">
    <property type="protein sequence ID" value="KAH6899789.1"/>
    <property type="molecule type" value="Genomic_DNA"/>
</dbReference>
<dbReference type="SMART" id="SM00256">
    <property type="entry name" value="FBOX"/>
    <property type="match status" value="1"/>
</dbReference>
<gene>
    <name evidence="2" type="ORF">B0T10DRAFT_452327</name>
</gene>
<organism evidence="2 3">
    <name type="scientific">Thelonectria olida</name>
    <dbReference type="NCBI Taxonomy" id="1576542"/>
    <lineage>
        <taxon>Eukaryota</taxon>
        <taxon>Fungi</taxon>
        <taxon>Dikarya</taxon>
        <taxon>Ascomycota</taxon>
        <taxon>Pezizomycotina</taxon>
        <taxon>Sordariomycetes</taxon>
        <taxon>Hypocreomycetidae</taxon>
        <taxon>Hypocreales</taxon>
        <taxon>Nectriaceae</taxon>
        <taxon>Thelonectria</taxon>
    </lineage>
</organism>
<proteinExistence type="predicted"/>
<name>A0A9P8WL59_9HYPO</name>
<dbReference type="CDD" id="cd09917">
    <property type="entry name" value="F-box_SF"/>
    <property type="match status" value="1"/>
</dbReference>
<protein>
    <recommendedName>
        <fullName evidence="1">F-box domain-containing protein</fullName>
    </recommendedName>
</protein>
<dbReference type="Gene3D" id="1.20.1280.50">
    <property type="match status" value="1"/>
</dbReference>
<dbReference type="SUPFAM" id="SSF48452">
    <property type="entry name" value="TPR-like"/>
    <property type="match status" value="1"/>
</dbReference>
<reference evidence="2 3" key="1">
    <citation type="journal article" date="2021" name="Nat. Commun.">
        <title>Genetic determinants of endophytism in the Arabidopsis root mycobiome.</title>
        <authorList>
            <person name="Mesny F."/>
            <person name="Miyauchi S."/>
            <person name="Thiergart T."/>
            <person name="Pickel B."/>
            <person name="Atanasova L."/>
            <person name="Karlsson M."/>
            <person name="Huettel B."/>
            <person name="Barry K.W."/>
            <person name="Haridas S."/>
            <person name="Chen C."/>
            <person name="Bauer D."/>
            <person name="Andreopoulos W."/>
            <person name="Pangilinan J."/>
            <person name="LaButti K."/>
            <person name="Riley R."/>
            <person name="Lipzen A."/>
            <person name="Clum A."/>
            <person name="Drula E."/>
            <person name="Henrissat B."/>
            <person name="Kohler A."/>
            <person name="Grigoriev I.V."/>
            <person name="Martin F.M."/>
            <person name="Hacquard S."/>
        </authorList>
    </citation>
    <scope>NUCLEOTIDE SEQUENCE [LARGE SCALE GENOMIC DNA]</scope>
    <source>
        <strain evidence="2 3">MPI-CAGE-CH-0241</strain>
    </source>
</reference>
<dbReference type="Pfam" id="PF12937">
    <property type="entry name" value="F-box-like"/>
    <property type="match status" value="1"/>
</dbReference>
<accession>A0A9P8WL59</accession>
<dbReference type="PROSITE" id="PS50181">
    <property type="entry name" value="FBOX"/>
    <property type="match status" value="1"/>
</dbReference>
<evidence type="ECO:0000313" key="3">
    <source>
        <dbReference type="Proteomes" id="UP000777438"/>
    </source>
</evidence>
<dbReference type="AlphaFoldDB" id="A0A9P8WL59"/>
<keyword evidence="3" id="KW-1185">Reference proteome</keyword>
<evidence type="ECO:0000313" key="2">
    <source>
        <dbReference type="EMBL" id="KAH6899789.1"/>
    </source>
</evidence>
<dbReference type="InterPro" id="IPR011990">
    <property type="entry name" value="TPR-like_helical_dom_sf"/>
</dbReference>
<dbReference type="InterPro" id="IPR036047">
    <property type="entry name" value="F-box-like_dom_sf"/>
</dbReference>
<comment type="caution">
    <text evidence="2">The sequence shown here is derived from an EMBL/GenBank/DDBJ whole genome shotgun (WGS) entry which is preliminary data.</text>
</comment>
<dbReference type="Gene3D" id="1.25.40.10">
    <property type="entry name" value="Tetratricopeptide repeat domain"/>
    <property type="match status" value="1"/>
</dbReference>
<dbReference type="InterPro" id="IPR032675">
    <property type="entry name" value="LRR_dom_sf"/>
</dbReference>
<dbReference type="SUPFAM" id="SSF81383">
    <property type="entry name" value="F-box domain"/>
    <property type="match status" value="1"/>
</dbReference>
<dbReference type="SUPFAM" id="SSF52047">
    <property type="entry name" value="RNI-like"/>
    <property type="match status" value="1"/>
</dbReference>
<dbReference type="InterPro" id="IPR001810">
    <property type="entry name" value="F-box_dom"/>
</dbReference>
<evidence type="ECO:0000259" key="1">
    <source>
        <dbReference type="PROSITE" id="PS50181"/>
    </source>
</evidence>
<feature type="domain" description="F-box" evidence="1">
    <location>
        <begin position="160"/>
        <end position="209"/>
    </location>
</feature>
<sequence length="643" mass="73585">MSSETPKSAESAIKEARRHYAEKRFKPALEQFTRAMRLCPCARGRKRDRCTCKNFEKVASEGGSIFNEAMYNCKCSVGKTFNKCDKPLHILALNYRAATFEAIGEHGRAQKDAEWLLEIAPRELQGYLRLGKIAQLQKKYEFAWKKLYRLRQPLHHMFVRLDPLNHPREIVQRIFQHLDFPSLVRCLRVSKAWRRYLSGRGNEFLWRTLAFTQKYPHRFAPSLRALKNLMSYSGNDTRELIIGDALRFRLNQQKLLGICQGSKNLVRLTIGGATTERLQVPQNPQVLTKLTHIDLRDNVGEQTGLLTPLLCNASENLQSVSIAGLPQIGSRTDLAFPHLPALKYLRLEEHGRPYPLRLEIFIVADKTPNLEQLWLSDIQLGSGGLQEEQLDIVWPNLKTVIINASTDTDPETSENITRLTSIRRGTSLRHIDFDFRWKYDELSPLGLRMLSNLLNHEPASIANAREANEYRELRTLRLSRALIAPDSLQGALQQSLSAGRLESLDIVFPLEPIGVAPGTTSVQHIREFAWLRGASSIRCLGLFEFRFHTYYTGDKDFPLPSFLASFPNLETLDIKSGHYESDEFFVVLRDILRVNTNIKRVYQMSVHGVALDELRRITASAGVELIWGERPREWPMKVDDGEV</sequence>